<protein>
    <recommendedName>
        <fullName evidence="4">Ubiquitin-like domain-containing protein</fullName>
    </recommendedName>
</protein>
<organism evidence="2 3">
    <name type="scientific">Malassezia pachydermatis</name>
    <dbReference type="NCBI Taxonomy" id="77020"/>
    <lineage>
        <taxon>Eukaryota</taxon>
        <taxon>Fungi</taxon>
        <taxon>Dikarya</taxon>
        <taxon>Basidiomycota</taxon>
        <taxon>Ustilaginomycotina</taxon>
        <taxon>Malasseziomycetes</taxon>
        <taxon>Malasseziales</taxon>
        <taxon>Malasseziaceae</taxon>
        <taxon>Malassezia</taxon>
    </lineage>
</organism>
<dbReference type="SUPFAM" id="SSF54236">
    <property type="entry name" value="Ubiquitin-like"/>
    <property type="match status" value="1"/>
</dbReference>
<dbReference type="RefSeq" id="XP_017991706.1">
    <property type="nucleotide sequence ID" value="XM_018138190.1"/>
</dbReference>
<feature type="region of interest" description="Disordered" evidence="1">
    <location>
        <begin position="110"/>
        <end position="147"/>
    </location>
</feature>
<proteinExistence type="predicted"/>
<dbReference type="GeneID" id="28730066"/>
<accession>A0A0M8MTK8</accession>
<dbReference type="InterPro" id="IPR029071">
    <property type="entry name" value="Ubiquitin-like_domsf"/>
</dbReference>
<evidence type="ECO:0000313" key="3">
    <source>
        <dbReference type="Proteomes" id="UP000037751"/>
    </source>
</evidence>
<dbReference type="AlphaFoldDB" id="A0A0M8MTK8"/>
<dbReference type="Proteomes" id="UP000037751">
    <property type="component" value="Unassembled WGS sequence"/>
</dbReference>
<feature type="region of interest" description="Disordered" evidence="1">
    <location>
        <begin position="380"/>
        <end position="412"/>
    </location>
</feature>
<evidence type="ECO:0008006" key="4">
    <source>
        <dbReference type="Google" id="ProtNLM"/>
    </source>
</evidence>
<evidence type="ECO:0000256" key="1">
    <source>
        <dbReference type="SAM" id="MobiDB-lite"/>
    </source>
</evidence>
<dbReference type="VEuPathDB" id="FungiDB:Malapachy_3731"/>
<feature type="compositionally biased region" description="Low complexity" evidence="1">
    <location>
        <begin position="384"/>
        <end position="412"/>
    </location>
</feature>
<gene>
    <name evidence="2" type="ORF">Malapachy_3731</name>
</gene>
<comment type="caution">
    <text evidence="2">The sequence shown here is derived from an EMBL/GenBank/DDBJ whole genome shotgun (WGS) entry which is preliminary data.</text>
</comment>
<dbReference type="EMBL" id="LGAV01000004">
    <property type="protein sequence ID" value="KOS14074.1"/>
    <property type="molecule type" value="Genomic_DNA"/>
</dbReference>
<keyword evidence="3" id="KW-1185">Reference proteome</keyword>
<dbReference type="OrthoDB" id="3352876at2759"/>
<dbReference type="Gene3D" id="3.10.20.90">
    <property type="entry name" value="Phosphatidylinositol 3-kinase Catalytic Subunit, Chain A, domain 1"/>
    <property type="match status" value="1"/>
</dbReference>
<sequence length="568" mass="64075">MEERHEAAPSSRSSSSACIRFDVRNISFRAPLAVSCDAEATILTLKHRIAEAVRNTRDAEHGWPRPEGIRCIWRGTMVADDTVLHALRADEPVVMHIVVAPDMWEAYEDPVPPPLTHSPEAAPPPAPSAEAREPEPEPKAGSADEAETDEAWRTYFEMLAPEHVEATAHALYITSRCYHMYYEKLAETCQGTMPPMPLLLVPPGIDFAPAQALWADASICRDTVEMVERQIMQWKPMKELSAEAQQASAASPVAWTYEPVEVDGLPYLLRTPSDMSTNAGLTLTMHLVERTTTLMEALMLLAQAHDHYTWSLAMPRPSSSPPRWGREDWLSLVYMYFHLLWRIGIALLLFWPHHSRMQQGLVIAATVAYLVFRGYRHMQERGRPPSTTTTSTTPAEAMASTTTANEATSSSSSAWTLELPRLPYRTPAQGHWHVESWMQRIAWLGLEEEERAMGFGHTAPQTPPRIVWETCAWPHTHAIEPRPVWHRQAVMRWVLWPVLLCLMSVIPHIEELRSDALSMRREAITALAKKWERLREAYEAAERPVPPPPALLQHPVSRMILAQAPSSS</sequence>
<feature type="compositionally biased region" description="Pro residues" evidence="1">
    <location>
        <begin position="110"/>
        <end position="127"/>
    </location>
</feature>
<reference evidence="2 3" key="1">
    <citation type="submission" date="2015-07" db="EMBL/GenBank/DDBJ databases">
        <title>Draft Genome Sequence of Malassezia furfur CBS1878 and Malassezia pachydermatis CBS1879.</title>
        <authorList>
            <person name="Triana S."/>
            <person name="Ohm R."/>
            <person name="Gonzalez A."/>
            <person name="DeCock H."/>
            <person name="Restrepo S."/>
            <person name="Celis A."/>
        </authorList>
    </citation>
    <scope>NUCLEOTIDE SEQUENCE [LARGE SCALE GENOMIC DNA]</scope>
    <source>
        <strain evidence="2 3">CBS 1879</strain>
    </source>
</reference>
<evidence type="ECO:0000313" key="2">
    <source>
        <dbReference type="EMBL" id="KOS14074.1"/>
    </source>
</evidence>
<name>A0A0M8MTK8_9BASI</name>